<evidence type="ECO:0000256" key="2">
    <source>
        <dbReference type="ARBA" id="ARBA00022723"/>
    </source>
</evidence>
<dbReference type="AlphaFoldDB" id="A0A6A4KK69"/>
<keyword evidence="5" id="KW-0406">Ion transport</keyword>
<evidence type="ECO:0000256" key="3">
    <source>
        <dbReference type="ARBA" id="ARBA00022796"/>
    </source>
</evidence>
<dbReference type="PANTHER" id="PTHR46365">
    <property type="entry name" value="COPPER TRANSPORT PROTEIN ATOX1"/>
    <property type="match status" value="1"/>
</dbReference>
<dbReference type="GO" id="GO:0005829">
    <property type="term" value="C:cytosol"/>
    <property type="evidence" value="ECO:0007669"/>
    <property type="project" value="TreeGrafter"/>
</dbReference>
<sequence length="76" mass="8131">MNVYTFSAEMTCGSCENCVKKVLEKNQQKGVGIQSFSVDLKGKKVTVTGTISQAEITEILNKTGITMSLDGVTLLA</sequence>
<evidence type="ECO:0000256" key="8">
    <source>
        <dbReference type="ARBA" id="ARBA00038171"/>
    </source>
</evidence>
<dbReference type="GO" id="GO:0006825">
    <property type="term" value="P:copper ion transport"/>
    <property type="evidence" value="ECO:0007669"/>
    <property type="project" value="UniProtKB-KW"/>
</dbReference>
<dbReference type="Pfam" id="PF00403">
    <property type="entry name" value="HMA"/>
    <property type="match status" value="1"/>
</dbReference>
<evidence type="ECO:0000256" key="9">
    <source>
        <dbReference type="ARBA" id="ARBA00040962"/>
    </source>
</evidence>
<accession>A0A6A4KK69</accession>
<dbReference type="SUPFAM" id="SSF55008">
    <property type="entry name" value="HMA, heavy metal-associated domain"/>
    <property type="match status" value="1"/>
</dbReference>
<evidence type="ECO:0000256" key="11">
    <source>
        <dbReference type="ARBA" id="ARBA00046351"/>
    </source>
</evidence>
<dbReference type="InterPro" id="IPR017969">
    <property type="entry name" value="Heavy-metal-associated_CS"/>
</dbReference>
<evidence type="ECO:0000256" key="4">
    <source>
        <dbReference type="ARBA" id="ARBA00023008"/>
    </source>
</evidence>
<dbReference type="OrthoDB" id="689350at2759"/>
<dbReference type="PANTHER" id="PTHR46365:SF1">
    <property type="entry name" value="COPPER TRANSPORT PROTEIN ATOX1"/>
    <property type="match status" value="1"/>
</dbReference>
<dbReference type="CDD" id="cd00371">
    <property type="entry name" value="HMA"/>
    <property type="match status" value="1"/>
</dbReference>
<dbReference type="InterPro" id="IPR006121">
    <property type="entry name" value="HMA_dom"/>
</dbReference>
<protein>
    <recommendedName>
        <fullName evidence="9">Copper transport protein ATOX1</fullName>
    </recommendedName>
    <alternativeName>
        <fullName evidence="10">Metal transport protein ATX1</fullName>
    </alternativeName>
</protein>
<evidence type="ECO:0000256" key="6">
    <source>
        <dbReference type="ARBA" id="ARBA00023186"/>
    </source>
</evidence>
<dbReference type="GO" id="GO:0046872">
    <property type="term" value="F:metal ion binding"/>
    <property type="evidence" value="ECO:0007669"/>
    <property type="project" value="UniProtKB-KW"/>
</dbReference>
<dbReference type="Proteomes" id="UP000466442">
    <property type="component" value="Linkage Group LG1"/>
</dbReference>
<organism evidence="13 14">
    <name type="scientific">Apolygus lucorum</name>
    <name type="common">Small green plant bug</name>
    <name type="synonym">Lygocoris lucorum</name>
    <dbReference type="NCBI Taxonomy" id="248454"/>
    <lineage>
        <taxon>Eukaryota</taxon>
        <taxon>Metazoa</taxon>
        <taxon>Ecdysozoa</taxon>
        <taxon>Arthropoda</taxon>
        <taxon>Hexapoda</taxon>
        <taxon>Insecta</taxon>
        <taxon>Pterygota</taxon>
        <taxon>Neoptera</taxon>
        <taxon>Paraneoptera</taxon>
        <taxon>Hemiptera</taxon>
        <taxon>Heteroptera</taxon>
        <taxon>Panheteroptera</taxon>
        <taxon>Cimicomorpha</taxon>
        <taxon>Miridae</taxon>
        <taxon>Mirini</taxon>
        <taxon>Apolygus</taxon>
    </lineage>
</organism>
<keyword evidence="3" id="KW-0187">Copper transport</keyword>
<keyword evidence="1" id="KW-0813">Transport</keyword>
<dbReference type="EMBL" id="WIXP02000001">
    <property type="protein sequence ID" value="KAF6216315.1"/>
    <property type="molecule type" value="Genomic_DNA"/>
</dbReference>
<dbReference type="Gene3D" id="3.30.70.100">
    <property type="match status" value="1"/>
</dbReference>
<comment type="function">
    <text evidence="7">Binds and deliver cytosolic copper to the copper ATPase proteins. May be important in cellular antioxidant defense.</text>
</comment>
<gene>
    <name evidence="13" type="ORF">GE061_000656</name>
</gene>
<evidence type="ECO:0000256" key="7">
    <source>
        <dbReference type="ARBA" id="ARBA00037651"/>
    </source>
</evidence>
<dbReference type="InterPro" id="IPR036163">
    <property type="entry name" value="HMA_dom_sf"/>
</dbReference>
<evidence type="ECO:0000259" key="12">
    <source>
        <dbReference type="PROSITE" id="PS50846"/>
    </source>
</evidence>
<evidence type="ECO:0000256" key="1">
    <source>
        <dbReference type="ARBA" id="ARBA00022448"/>
    </source>
</evidence>
<feature type="domain" description="HMA" evidence="12">
    <location>
        <begin position="1"/>
        <end position="68"/>
    </location>
</feature>
<reference evidence="13" key="1">
    <citation type="journal article" date="2021" name="Mol. Ecol. Resour.">
        <title>Apolygus lucorum genome provides insights into omnivorousness and mesophyll feeding.</title>
        <authorList>
            <person name="Liu Y."/>
            <person name="Liu H."/>
            <person name="Wang H."/>
            <person name="Huang T."/>
            <person name="Liu B."/>
            <person name="Yang B."/>
            <person name="Yin L."/>
            <person name="Li B."/>
            <person name="Zhang Y."/>
            <person name="Zhang S."/>
            <person name="Jiang F."/>
            <person name="Zhang X."/>
            <person name="Ren Y."/>
            <person name="Wang B."/>
            <person name="Wang S."/>
            <person name="Lu Y."/>
            <person name="Wu K."/>
            <person name="Fan W."/>
            <person name="Wang G."/>
        </authorList>
    </citation>
    <scope>NUCLEOTIDE SEQUENCE</scope>
    <source>
        <strain evidence="13">12Hb</strain>
    </source>
</reference>
<keyword evidence="6" id="KW-0143">Chaperone</keyword>
<proteinExistence type="inferred from homology"/>
<dbReference type="PROSITE" id="PS50846">
    <property type="entry name" value="HMA_2"/>
    <property type="match status" value="1"/>
</dbReference>
<keyword evidence="14" id="KW-1185">Reference proteome</keyword>
<keyword evidence="4" id="KW-0186">Copper</keyword>
<evidence type="ECO:0000313" key="14">
    <source>
        <dbReference type="Proteomes" id="UP000466442"/>
    </source>
</evidence>
<evidence type="ECO:0000313" key="13">
    <source>
        <dbReference type="EMBL" id="KAF6216315.1"/>
    </source>
</evidence>
<dbReference type="PROSITE" id="PS01047">
    <property type="entry name" value="HMA_1"/>
    <property type="match status" value="1"/>
</dbReference>
<evidence type="ECO:0000256" key="10">
    <source>
        <dbReference type="ARBA" id="ARBA00043201"/>
    </source>
</evidence>
<name>A0A6A4KK69_APOLU</name>
<keyword evidence="2" id="KW-0479">Metal-binding</keyword>
<dbReference type="InterPro" id="IPR051881">
    <property type="entry name" value="Copper_transport_ATOX1-like"/>
</dbReference>
<comment type="similarity">
    <text evidence="8">Belongs to the ATX1 family.</text>
</comment>
<comment type="caution">
    <text evidence="13">The sequence shown here is derived from an EMBL/GenBank/DDBJ whole genome shotgun (WGS) entry which is preliminary data.</text>
</comment>
<evidence type="ECO:0000256" key="5">
    <source>
        <dbReference type="ARBA" id="ARBA00023065"/>
    </source>
</evidence>
<dbReference type="GO" id="GO:0016531">
    <property type="term" value="F:copper chaperone activity"/>
    <property type="evidence" value="ECO:0007669"/>
    <property type="project" value="TreeGrafter"/>
</dbReference>
<comment type="subunit">
    <text evidence="11">Homodimer. Interacts with ATP7B. Interacts with ATP7A. Interacts (via dimer form) with SLC31A1 (via C-terminal domain); this interaction improves ATOX1 stability and controls intracellular Cu(I) levels.</text>
</comment>